<dbReference type="GO" id="GO:0005634">
    <property type="term" value="C:nucleus"/>
    <property type="evidence" value="ECO:0007669"/>
    <property type="project" value="TreeGrafter"/>
</dbReference>
<dbReference type="InterPro" id="IPR051485">
    <property type="entry name" value="SR-CTD_assoc_factor"/>
</dbReference>
<feature type="compositionally biased region" description="Basic residues" evidence="2">
    <location>
        <begin position="56"/>
        <end position="65"/>
    </location>
</feature>
<keyword evidence="1" id="KW-0694">RNA-binding</keyword>
<evidence type="ECO:0000256" key="1">
    <source>
        <dbReference type="PROSITE-ProRule" id="PRU00176"/>
    </source>
</evidence>
<dbReference type="Gene3D" id="3.30.70.330">
    <property type="match status" value="1"/>
</dbReference>
<proteinExistence type="predicted"/>
<dbReference type="PANTHER" id="PTHR23140:SF4">
    <property type="entry name" value="PROTEIN CBR-NRD-1"/>
    <property type="match status" value="1"/>
</dbReference>
<dbReference type="PANTHER" id="PTHR23140">
    <property type="entry name" value="RNA PROCESSING PROTEIN LD23810P"/>
    <property type="match status" value="1"/>
</dbReference>
<sequence length="300" mass="32963">MNCYFRSIIHALVRRGFGSVCGREWEALLAGSVSGSRGSDAVREQWPSGSAEFSGRRRRRKREKRTLREREHRNSNSECKGEVSRVPQQEAIHAAATNRTSKGVAISYNAVVYRSWRGIINMLELKMARGSIIILSCLTPNAEIFNLVFLGGSGYNSASAPSYQSDGDFTNTTVFVGGLDPNVSEDELKQIFSKHGDVASVKVPAGKQCGFVQFVQRSNAESALQALNGTLIGKQTARLSWGRNPANKQLRVDSMNRRSGGYYGAQIYGGYGYAVPFQHPGMYAAAYGPYSTYGFQQQVS</sequence>
<name>A0A2I0VSD5_9ASPA</name>
<dbReference type="GO" id="GO:0003723">
    <property type="term" value="F:RNA binding"/>
    <property type="evidence" value="ECO:0007669"/>
    <property type="project" value="UniProtKB-UniRule"/>
</dbReference>
<evidence type="ECO:0000256" key="2">
    <source>
        <dbReference type="SAM" id="MobiDB-lite"/>
    </source>
</evidence>
<feature type="domain" description="RRM" evidence="3">
    <location>
        <begin position="172"/>
        <end position="244"/>
    </location>
</feature>
<keyword evidence="5" id="KW-1185">Reference proteome</keyword>
<dbReference type="SUPFAM" id="SSF54928">
    <property type="entry name" value="RNA-binding domain, RBD"/>
    <property type="match status" value="1"/>
</dbReference>
<dbReference type="AlphaFoldDB" id="A0A2I0VSD5"/>
<dbReference type="Pfam" id="PF00076">
    <property type="entry name" value="RRM_1"/>
    <property type="match status" value="1"/>
</dbReference>
<dbReference type="InterPro" id="IPR000504">
    <property type="entry name" value="RRM_dom"/>
</dbReference>
<gene>
    <name evidence="4" type="primary">RBP47</name>
    <name evidence="4" type="ORF">MA16_Dca015217</name>
</gene>
<dbReference type="SMART" id="SM00360">
    <property type="entry name" value="RRM"/>
    <property type="match status" value="1"/>
</dbReference>
<dbReference type="STRING" id="906689.A0A2I0VSD5"/>
<reference evidence="4 5" key="2">
    <citation type="journal article" date="2017" name="Nature">
        <title>The Apostasia genome and the evolution of orchids.</title>
        <authorList>
            <person name="Zhang G.Q."/>
            <person name="Liu K.W."/>
            <person name="Li Z."/>
            <person name="Lohaus R."/>
            <person name="Hsiao Y.Y."/>
            <person name="Niu S.C."/>
            <person name="Wang J.Y."/>
            <person name="Lin Y.C."/>
            <person name="Xu Q."/>
            <person name="Chen L.J."/>
            <person name="Yoshida K."/>
            <person name="Fujiwara S."/>
            <person name="Wang Z.W."/>
            <person name="Zhang Y.Q."/>
            <person name="Mitsuda N."/>
            <person name="Wang M."/>
            <person name="Liu G.H."/>
            <person name="Pecoraro L."/>
            <person name="Huang H.X."/>
            <person name="Xiao X.J."/>
            <person name="Lin M."/>
            <person name="Wu X.Y."/>
            <person name="Wu W.L."/>
            <person name="Chen Y.Y."/>
            <person name="Chang S.B."/>
            <person name="Sakamoto S."/>
            <person name="Ohme-Takagi M."/>
            <person name="Yagi M."/>
            <person name="Zeng S.J."/>
            <person name="Shen C.Y."/>
            <person name="Yeh C.M."/>
            <person name="Luo Y.B."/>
            <person name="Tsai W.C."/>
            <person name="Van de Peer Y."/>
            <person name="Liu Z.J."/>
        </authorList>
    </citation>
    <scope>NUCLEOTIDE SEQUENCE [LARGE SCALE GENOMIC DNA]</scope>
    <source>
        <tissue evidence="4">The whole plant</tissue>
    </source>
</reference>
<accession>A0A2I0VSD5</accession>
<dbReference type="InterPro" id="IPR012677">
    <property type="entry name" value="Nucleotide-bd_a/b_plait_sf"/>
</dbReference>
<dbReference type="FunFam" id="3.30.70.330:FF:000395">
    <property type="entry name" value="Polyadenylate-binding protein RBP47"/>
    <property type="match status" value="1"/>
</dbReference>
<dbReference type="EMBL" id="KZ503277">
    <property type="protein sequence ID" value="PKU66312.1"/>
    <property type="molecule type" value="Genomic_DNA"/>
</dbReference>
<organism evidence="4 5">
    <name type="scientific">Dendrobium catenatum</name>
    <dbReference type="NCBI Taxonomy" id="906689"/>
    <lineage>
        <taxon>Eukaryota</taxon>
        <taxon>Viridiplantae</taxon>
        <taxon>Streptophyta</taxon>
        <taxon>Embryophyta</taxon>
        <taxon>Tracheophyta</taxon>
        <taxon>Spermatophyta</taxon>
        <taxon>Magnoliopsida</taxon>
        <taxon>Liliopsida</taxon>
        <taxon>Asparagales</taxon>
        <taxon>Orchidaceae</taxon>
        <taxon>Epidendroideae</taxon>
        <taxon>Malaxideae</taxon>
        <taxon>Dendrobiinae</taxon>
        <taxon>Dendrobium</taxon>
    </lineage>
</organism>
<reference evidence="4 5" key="1">
    <citation type="journal article" date="2016" name="Sci. Rep.">
        <title>The Dendrobium catenatum Lindl. genome sequence provides insights into polysaccharide synthase, floral development and adaptive evolution.</title>
        <authorList>
            <person name="Zhang G.Q."/>
            <person name="Xu Q."/>
            <person name="Bian C."/>
            <person name="Tsai W.C."/>
            <person name="Yeh C.M."/>
            <person name="Liu K.W."/>
            <person name="Yoshida K."/>
            <person name="Zhang L.S."/>
            <person name="Chang S.B."/>
            <person name="Chen F."/>
            <person name="Shi Y."/>
            <person name="Su Y.Y."/>
            <person name="Zhang Y.Q."/>
            <person name="Chen L.J."/>
            <person name="Yin Y."/>
            <person name="Lin M."/>
            <person name="Huang H."/>
            <person name="Deng H."/>
            <person name="Wang Z.W."/>
            <person name="Zhu S.L."/>
            <person name="Zhao X."/>
            <person name="Deng C."/>
            <person name="Niu S.C."/>
            <person name="Huang J."/>
            <person name="Wang M."/>
            <person name="Liu G.H."/>
            <person name="Yang H.J."/>
            <person name="Xiao X.J."/>
            <person name="Hsiao Y.Y."/>
            <person name="Wu W.L."/>
            <person name="Chen Y.Y."/>
            <person name="Mitsuda N."/>
            <person name="Ohme-Takagi M."/>
            <person name="Luo Y.B."/>
            <person name="Van de Peer Y."/>
            <person name="Liu Z.J."/>
        </authorList>
    </citation>
    <scope>NUCLEOTIDE SEQUENCE [LARGE SCALE GENOMIC DNA]</scope>
    <source>
        <tissue evidence="4">The whole plant</tissue>
    </source>
</reference>
<feature type="region of interest" description="Disordered" evidence="2">
    <location>
        <begin position="35"/>
        <end position="84"/>
    </location>
</feature>
<evidence type="ECO:0000259" key="3">
    <source>
        <dbReference type="PROSITE" id="PS50102"/>
    </source>
</evidence>
<protein>
    <submittedName>
        <fullName evidence="4">Polyadenylate-binding protein RBP47</fullName>
    </submittedName>
</protein>
<evidence type="ECO:0000313" key="5">
    <source>
        <dbReference type="Proteomes" id="UP000233837"/>
    </source>
</evidence>
<dbReference type="InterPro" id="IPR035979">
    <property type="entry name" value="RBD_domain_sf"/>
</dbReference>
<dbReference type="PROSITE" id="PS50102">
    <property type="entry name" value="RRM"/>
    <property type="match status" value="1"/>
</dbReference>
<feature type="compositionally biased region" description="Basic and acidic residues" evidence="2">
    <location>
        <begin position="66"/>
        <end position="83"/>
    </location>
</feature>
<evidence type="ECO:0000313" key="4">
    <source>
        <dbReference type="EMBL" id="PKU66312.1"/>
    </source>
</evidence>
<dbReference type="Proteomes" id="UP000233837">
    <property type="component" value="Unassembled WGS sequence"/>
</dbReference>